<evidence type="ECO:0000256" key="1">
    <source>
        <dbReference type="SAM" id="MobiDB-lite"/>
    </source>
</evidence>
<reference evidence="2" key="1">
    <citation type="submission" date="2019-07" db="EMBL/GenBank/DDBJ databases">
        <authorList>
            <person name="Dittberner H."/>
        </authorList>
    </citation>
    <scope>NUCLEOTIDE SEQUENCE [LARGE SCALE GENOMIC DNA]</scope>
</reference>
<gene>
    <name evidence="2" type="ORF">ANE_LOCUS12350</name>
</gene>
<name>A0A565BJU7_9BRAS</name>
<keyword evidence="3" id="KW-1185">Reference proteome</keyword>
<evidence type="ECO:0000313" key="3">
    <source>
        <dbReference type="Proteomes" id="UP000489600"/>
    </source>
</evidence>
<evidence type="ECO:0000313" key="2">
    <source>
        <dbReference type="EMBL" id="VVB01906.1"/>
    </source>
</evidence>
<feature type="region of interest" description="Disordered" evidence="1">
    <location>
        <begin position="1"/>
        <end position="32"/>
    </location>
</feature>
<accession>A0A565BJU7</accession>
<proteinExistence type="predicted"/>
<sequence length="98" mass="10523">MEEETIARVQKACISEEGDAESSSVEGPRPGRRLVEIGTSKAPKVVGSFPPGARYSHGRSQCGPLWMGVEEDPDSFGLSILTLERRDPPGPGLGHHIK</sequence>
<dbReference type="Proteomes" id="UP000489600">
    <property type="component" value="Unassembled WGS sequence"/>
</dbReference>
<dbReference type="AlphaFoldDB" id="A0A565BJU7"/>
<organism evidence="2 3">
    <name type="scientific">Arabis nemorensis</name>
    <dbReference type="NCBI Taxonomy" id="586526"/>
    <lineage>
        <taxon>Eukaryota</taxon>
        <taxon>Viridiplantae</taxon>
        <taxon>Streptophyta</taxon>
        <taxon>Embryophyta</taxon>
        <taxon>Tracheophyta</taxon>
        <taxon>Spermatophyta</taxon>
        <taxon>Magnoliopsida</taxon>
        <taxon>eudicotyledons</taxon>
        <taxon>Gunneridae</taxon>
        <taxon>Pentapetalae</taxon>
        <taxon>rosids</taxon>
        <taxon>malvids</taxon>
        <taxon>Brassicales</taxon>
        <taxon>Brassicaceae</taxon>
        <taxon>Arabideae</taxon>
        <taxon>Arabis</taxon>
    </lineage>
</organism>
<dbReference type="EMBL" id="CABITT030000004">
    <property type="protein sequence ID" value="VVB01906.1"/>
    <property type="molecule type" value="Genomic_DNA"/>
</dbReference>
<comment type="caution">
    <text evidence="2">The sequence shown here is derived from an EMBL/GenBank/DDBJ whole genome shotgun (WGS) entry which is preliminary data.</text>
</comment>
<protein>
    <submittedName>
        <fullName evidence="2">Uncharacterized protein</fullName>
    </submittedName>
</protein>